<organism evidence="2 3">
    <name type="scientific">Donghicola tyrosinivorans</name>
    <dbReference type="NCBI Taxonomy" id="1652492"/>
    <lineage>
        <taxon>Bacteria</taxon>
        <taxon>Pseudomonadati</taxon>
        <taxon>Pseudomonadota</taxon>
        <taxon>Alphaproteobacteria</taxon>
        <taxon>Rhodobacterales</taxon>
        <taxon>Roseobacteraceae</taxon>
        <taxon>Donghicola</taxon>
    </lineage>
</organism>
<reference evidence="2 3" key="1">
    <citation type="submission" date="2018-03" db="EMBL/GenBank/DDBJ databases">
        <title>Genomic Encyclopedia of Archaeal and Bacterial Type Strains, Phase II (KMG-II): from individual species to whole genera.</title>
        <authorList>
            <person name="Goeker M."/>
        </authorList>
    </citation>
    <scope>NUCLEOTIDE SEQUENCE [LARGE SCALE GENOMIC DNA]</scope>
    <source>
        <strain evidence="2 3">DSM 100212</strain>
    </source>
</reference>
<dbReference type="RefSeq" id="WP_106262408.1">
    <property type="nucleotide sequence ID" value="NZ_PVTQ01000001.1"/>
</dbReference>
<dbReference type="GO" id="GO:0051301">
    <property type="term" value="P:cell division"/>
    <property type="evidence" value="ECO:0007669"/>
    <property type="project" value="UniProtKB-KW"/>
</dbReference>
<dbReference type="AlphaFoldDB" id="A0A2T0X5C4"/>
<dbReference type="Pfam" id="PF05164">
    <property type="entry name" value="ZapA"/>
    <property type="match status" value="1"/>
</dbReference>
<comment type="caution">
    <text evidence="2">The sequence shown here is derived from an EMBL/GenBank/DDBJ whole genome shotgun (WGS) entry which is preliminary data.</text>
</comment>
<evidence type="ECO:0000313" key="2">
    <source>
        <dbReference type="EMBL" id="PRY94141.1"/>
    </source>
</evidence>
<dbReference type="InterPro" id="IPR007838">
    <property type="entry name" value="Cell_div_ZapA-like"/>
</dbReference>
<dbReference type="InterPro" id="IPR042233">
    <property type="entry name" value="Cell_div_ZapA_N"/>
</dbReference>
<protein>
    <submittedName>
        <fullName evidence="2">Cell division protein ZapA</fullName>
    </submittedName>
</protein>
<accession>A0A2T0X5C4</accession>
<sequence length="128" mass="13523">MPEVDVMIGGRNFTVACQPGEEQYLRNAAAALDVEASALVAQVGRITEARMLLMAGLILADKTGGHNDQVRALTDRIKALEAELNAARAAPAKTVEVAVIPEDVTKALSDLAEQAEALADQVEDIATR</sequence>
<keyword evidence="3" id="KW-1185">Reference proteome</keyword>
<dbReference type="SUPFAM" id="SSF102829">
    <property type="entry name" value="Cell division protein ZapA-like"/>
    <property type="match status" value="1"/>
</dbReference>
<dbReference type="Proteomes" id="UP000238392">
    <property type="component" value="Unassembled WGS sequence"/>
</dbReference>
<keyword evidence="1" id="KW-0175">Coiled coil</keyword>
<dbReference type="InterPro" id="IPR036192">
    <property type="entry name" value="Cell_div_ZapA-like_sf"/>
</dbReference>
<name>A0A2T0X5C4_9RHOB</name>
<gene>
    <name evidence="2" type="ORF">CLV74_101276</name>
</gene>
<dbReference type="Gene3D" id="3.30.160.880">
    <property type="entry name" value="Cell division protein ZapA protomer, N-terminal domain"/>
    <property type="match status" value="1"/>
</dbReference>
<evidence type="ECO:0000313" key="3">
    <source>
        <dbReference type="Proteomes" id="UP000238392"/>
    </source>
</evidence>
<evidence type="ECO:0000256" key="1">
    <source>
        <dbReference type="SAM" id="Coils"/>
    </source>
</evidence>
<keyword evidence="2" id="KW-0132">Cell division</keyword>
<dbReference type="EMBL" id="PVTQ01000001">
    <property type="protein sequence ID" value="PRY94141.1"/>
    <property type="molecule type" value="Genomic_DNA"/>
</dbReference>
<proteinExistence type="predicted"/>
<dbReference type="OrthoDB" id="9797575at2"/>
<feature type="coiled-coil region" evidence="1">
    <location>
        <begin position="70"/>
        <end position="128"/>
    </location>
</feature>
<keyword evidence="2" id="KW-0131">Cell cycle</keyword>